<reference evidence="1" key="2">
    <citation type="submission" date="2022-01" db="EMBL/GenBank/DDBJ databases">
        <authorList>
            <person name="Yamashiro T."/>
            <person name="Shiraishi A."/>
            <person name="Satake H."/>
            <person name="Nakayama K."/>
        </authorList>
    </citation>
    <scope>NUCLEOTIDE SEQUENCE</scope>
</reference>
<sequence length="253" mass="27479">MALVLTNADLDPLNNSGISVQNLAGIFNVEPSVLLRAMTSINYFVWNSRRAHGEEGRHINFFVRLPPPRGPVFRTYNDADTWMQFMGVLANDVDHQGFQVSYTRGTRETHYIYNDRDWHEAMTYFHLLFQAGRLSTPTLTVSLVGMPVPIFQFVAGHGNPAPGAPRSQGRRGAIAGRGALPALQGPGPVGHGRGFVEAFPIQGPPGRREIVLGVEAVGRARAGRGVDGLGRREIVLGVEAVGRARAGHGRARA</sequence>
<keyword evidence="2" id="KW-1185">Reference proteome</keyword>
<proteinExistence type="predicted"/>
<evidence type="ECO:0000313" key="2">
    <source>
        <dbReference type="Proteomes" id="UP001151760"/>
    </source>
</evidence>
<name>A0ABQ5BG82_9ASTR</name>
<accession>A0ABQ5BG82</accession>
<dbReference type="Proteomes" id="UP001151760">
    <property type="component" value="Unassembled WGS sequence"/>
</dbReference>
<evidence type="ECO:0000313" key="1">
    <source>
        <dbReference type="EMBL" id="GJT11889.1"/>
    </source>
</evidence>
<reference evidence="1" key="1">
    <citation type="journal article" date="2022" name="Int. J. Mol. Sci.">
        <title>Draft Genome of Tanacetum Coccineum: Genomic Comparison of Closely Related Tanacetum-Family Plants.</title>
        <authorList>
            <person name="Yamashiro T."/>
            <person name="Shiraishi A."/>
            <person name="Nakayama K."/>
            <person name="Satake H."/>
        </authorList>
    </citation>
    <scope>NUCLEOTIDE SEQUENCE</scope>
</reference>
<gene>
    <name evidence="1" type="ORF">Tco_0858931</name>
</gene>
<dbReference type="EMBL" id="BQNB010013104">
    <property type="protein sequence ID" value="GJT11889.1"/>
    <property type="molecule type" value="Genomic_DNA"/>
</dbReference>
<organism evidence="1 2">
    <name type="scientific">Tanacetum coccineum</name>
    <dbReference type="NCBI Taxonomy" id="301880"/>
    <lineage>
        <taxon>Eukaryota</taxon>
        <taxon>Viridiplantae</taxon>
        <taxon>Streptophyta</taxon>
        <taxon>Embryophyta</taxon>
        <taxon>Tracheophyta</taxon>
        <taxon>Spermatophyta</taxon>
        <taxon>Magnoliopsida</taxon>
        <taxon>eudicotyledons</taxon>
        <taxon>Gunneridae</taxon>
        <taxon>Pentapetalae</taxon>
        <taxon>asterids</taxon>
        <taxon>campanulids</taxon>
        <taxon>Asterales</taxon>
        <taxon>Asteraceae</taxon>
        <taxon>Asteroideae</taxon>
        <taxon>Anthemideae</taxon>
        <taxon>Anthemidinae</taxon>
        <taxon>Tanacetum</taxon>
    </lineage>
</organism>
<protein>
    <submittedName>
        <fullName evidence="1">Uncharacterized protein</fullName>
    </submittedName>
</protein>
<comment type="caution">
    <text evidence="1">The sequence shown here is derived from an EMBL/GenBank/DDBJ whole genome shotgun (WGS) entry which is preliminary data.</text>
</comment>